<protein>
    <recommendedName>
        <fullName evidence="4">Prolactin receptor</fullName>
    </recommendedName>
</protein>
<dbReference type="EMBL" id="JANPWB010000010">
    <property type="protein sequence ID" value="KAJ1145745.1"/>
    <property type="molecule type" value="Genomic_DNA"/>
</dbReference>
<feature type="region of interest" description="Disordered" evidence="1">
    <location>
        <begin position="47"/>
        <end position="86"/>
    </location>
</feature>
<dbReference type="AlphaFoldDB" id="A0AAV7R529"/>
<evidence type="ECO:0000313" key="3">
    <source>
        <dbReference type="Proteomes" id="UP001066276"/>
    </source>
</evidence>
<evidence type="ECO:0008006" key="4">
    <source>
        <dbReference type="Google" id="ProtNLM"/>
    </source>
</evidence>
<evidence type="ECO:0000313" key="2">
    <source>
        <dbReference type="EMBL" id="KAJ1145745.1"/>
    </source>
</evidence>
<accession>A0AAV7R529</accession>
<organism evidence="2 3">
    <name type="scientific">Pleurodeles waltl</name>
    <name type="common">Iberian ribbed newt</name>
    <dbReference type="NCBI Taxonomy" id="8319"/>
    <lineage>
        <taxon>Eukaryota</taxon>
        <taxon>Metazoa</taxon>
        <taxon>Chordata</taxon>
        <taxon>Craniata</taxon>
        <taxon>Vertebrata</taxon>
        <taxon>Euteleostomi</taxon>
        <taxon>Amphibia</taxon>
        <taxon>Batrachia</taxon>
        <taxon>Caudata</taxon>
        <taxon>Salamandroidea</taxon>
        <taxon>Salamandridae</taxon>
        <taxon>Pleurodelinae</taxon>
        <taxon>Pleurodeles</taxon>
    </lineage>
</organism>
<evidence type="ECO:0000256" key="1">
    <source>
        <dbReference type="SAM" id="MobiDB-lite"/>
    </source>
</evidence>
<reference evidence="2" key="1">
    <citation type="journal article" date="2022" name="bioRxiv">
        <title>Sequencing and chromosome-scale assembly of the giantPleurodeles waltlgenome.</title>
        <authorList>
            <person name="Brown T."/>
            <person name="Elewa A."/>
            <person name="Iarovenko S."/>
            <person name="Subramanian E."/>
            <person name="Araus A.J."/>
            <person name="Petzold A."/>
            <person name="Susuki M."/>
            <person name="Suzuki K.-i.T."/>
            <person name="Hayashi T."/>
            <person name="Toyoda A."/>
            <person name="Oliveira C."/>
            <person name="Osipova E."/>
            <person name="Leigh N.D."/>
            <person name="Simon A."/>
            <person name="Yun M.H."/>
        </authorList>
    </citation>
    <scope>NUCLEOTIDE SEQUENCE</scope>
    <source>
        <strain evidence="2">20211129_DDA</strain>
        <tissue evidence="2">Liver</tissue>
    </source>
</reference>
<comment type="caution">
    <text evidence="2">The sequence shown here is derived from an EMBL/GenBank/DDBJ whole genome shotgun (WGS) entry which is preliminary data.</text>
</comment>
<gene>
    <name evidence="2" type="ORF">NDU88_012029</name>
</gene>
<proteinExistence type="predicted"/>
<name>A0AAV7R529_PLEWA</name>
<keyword evidence="3" id="KW-1185">Reference proteome</keyword>
<dbReference type="Proteomes" id="UP001066276">
    <property type="component" value="Chromosome 6"/>
</dbReference>
<sequence length="117" mass="12573">MLSHPLPVDSDSSRLFIQQEVESGSFKLGGNKKQWAESPFDVCAQNLQDTESQGAKREDPGGGARNQSNGTPLVEEVNMGEKTEAAKCPKADEFPALVVVESVPHPVPAEAQREGAR</sequence>